<gene>
    <name evidence="1" type="ORF">ETSY1_25280</name>
</gene>
<dbReference type="GO" id="GO:0006355">
    <property type="term" value="P:regulation of DNA-templated transcription"/>
    <property type="evidence" value="ECO:0007669"/>
    <property type="project" value="InterPro"/>
</dbReference>
<organism evidence="1 2">
    <name type="scientific">Entotheonella factor</name>
    <dbReference type="NCBI Taxonomy" id="1429438"/>
    <lineage>
        <taxon>Bacteria</taxon>
        <taxon>Pseudomonadati</taxon>
        <taxon>Nitrospinota/Tectimicrobiota group</taxon>
        <taxon>Candidatus Tectimicrobiota</taxon>
        <taxon>Candidatus Entotheonellia</taxon>
        <taxon>Candidatus Entotheonellales</taxon>
        <taxon>Candidatus Entotheonellaceae</taxon>
        <taxon>Candidatus Entotheonella</taxon>
    </lineage>
</organism>
<dbReference type="InterPro" id="IPR010985">
    <property type="entry name" value="Ribbon_hlx_hlx"/>
</dbReference>
<sequence>MATTSNYALRLLSSLKAEAEKVAAAEGTTLNQLINVAVAEKLAALRTEHYFEERAKRADLEAFDQFLEMAGDEPPCKGDEMIED</sequence>
<protein>
    <recommendedName>
        <fullName evidence="3">Toxin-antitoxin system HicB family antitoxin</fullName>
    </recommendedName>
</protein>
<proteinExistence type="predicted"/>
<dbReference type="HOGENOM" id="CLU_173195_0_0_7"/>
<evidence type="ECO:0008006" key="3">
    <source>
        <dbReference type="Google" id="ProtNLM"/>
    </source>
</evidence>
<dbReference type="EMBL" id="AZHW01000744">
    <property type="protein sequence ID" value="ETW96777.1"/>
    <property type="molecule type" value="Genomic_DNA"/>
</dbReference>
<keyword evidence="2" id="KW-1185">Reference proteome</keyword>
<dbReference type="Proteomes" id="UP000019141">
    <property type="component" value="Unassembled WGS sequence"/>
</dbReference>
<name>W4LFM8_ENTF1</name>
<reference evidence="1 2" key="1">
    <citation type="journal article" date="2014" name="Nature">
        <title>An environmental bacterial taxon with a large and distinct metabolic repertoire.</title>
        <authorList>
            <person name="Wilson M.C."/>
            <person name="Mori T."/>
            <person name="Ruckert C."/>
            <person name="Uria A.R."/>
            <person name="Helf M.J."/>
            <person name="Takada K."/>
            <person name="Gernert C."/>
            <person name="Steffens U.A."/>
            <person name="Heycke N."/>
            <person name="Schmitt S."/>
            <person name="Rinke C."/>
            <person name="Helfrich E.J."/>
            <person name="Brachmann A.O."/>
            <person name="Gurgui C."/>
            <person name="Wakimoto T."/>
            <person name="Kracht M."/>
            <person name="Crusemann M."/>
            <person name="Hentschel U."/>
            <person name="Abe I."/>
            <person name="Matsunaga S."/>
            <person name="Kalinowski J."/>
            <person name="Takeyama H."/>
            <person name="Piel J."/>
        </authorList>
    </citation>
    <scope>NUCLEOTIDE SEQUENCE [LARGE SCALE GENOMIC DNA]</scope>
    <source>
        <strain evidence="2">TSY1</strain>
    </source>
</reference>
<dbReference type="PATRIC" id="fig|1429438.4.peg.4836"/>
<evidence type="ECO:0000313" key="2">
    <source>
        <dbReference type="Proteomes" id="UP000019141"/>
    </source>
</evidence>
<dbReference type="SUPFAM" id="SSF47598">
    <property type="entry name" value="Ribbon-helix-helix"/>
    <property type="match status" value="1"/>
</dbReference>
<evidence type="ECO:0000313" key="1">
    <source>
        <dbReference type="EMBL" id="ETW96777.1"/>
    </source>
</evidence>
<accession>W4LFM8</accession>
<comment type="caution">
    <text evidence="1">The sequence shown here is derived from an EMBL/GenBank/DDBJ whole genome shotgun (WGS) entry which is preliminary data.</text>
</comment>
<dbReference type="AlphaFoldDB" id="W4LFM8"/>